<feature type="transmembrane region" description="Helical" evidence="2">
    <location>
        <begin position="247"/>
        <end position="266"/>
    </location>
</feature>
<proteinExistence type="predicted"/>
<comment type="caution">
    <text evidence="4">The sequence shown here is derived from an EMBL/GenBank/DDBJ whole genome shotgun (WGS) entry which is preliminary data.</text>
</comment>
<feature type="domain" description="PDZ" evidence="3">
    <location>
        <begin position="59"/>
        <end position="132"/>
    </location>
</feature>
<protein>
    <recommendedName>
        <fullName evidence="3">PDZ domain-containing protein</fullName>
    </recommendedName>
</protein>
<evidence type="ECO:0000256" key="1">
    <source>
        <dbReference type="SAM" id="MobiDB-lite"/>
    </source>
</evidence>
<keyword evidence="5" id="KW-1185">Reference proteome</keyword>
<feature type="transmembrane region" description="Helical" evidence="2">
    <location>
        <begin position="326"/>
        <end position="344"/>
    </location>
</feature>
<feature type="compositionally biased region" description="Acidic residues" evidence="1">
    <location>
        <begin position="1"/>
        <end position="11"/>
    </location>
</feature>
<dbReference type="InterPro" id="IPR001478">
    <property type="entry name" value="PDZ"/>
</dbReference>
<dbReference type="SMART" id="SM00228">
    <property type="entry name" value="PDZ"/>
    <property type="match status" value="2"/>
</dbReference>
<dbReference type="Gene3D" id="2.30.42.10">
    <property type="match status" value="1"/>
</dbReference>
<gene>
    <name evidence="4" type="ORF">SEMRO_1885_G303550.1</name>
</gene>
<evidence type="ECO:0000256" key="2">
    <source>
        <dbReference type="SAM" id="Phobius"/>
    </source>
</evidence>
<organism evidence="4 5">
    <name type="scientific">Seminavis robusta</name>
    <dbReference type="NCBI Taxonomy" id="568900"/>
    <lineage>
        <taxon>Eukaryota</taxon>
        <taxon>Sar</taxon>
        <taxon>Stramenopiles</taxon>
        <taxon>Ochrophyta</taxon>
        <taxon>Bacillariophyta</taxon>
        <taxon>Bacillariophyceae</taxon>
        <taxon>Bacillariophycidae</taxon>
        <taxon>Naviculales</taxon>
        <taxon>Naviculaceae</taxon>
        <taxon>Seminavis</taxon>
    </lineage>
</organism>
<reference evidence="4" key="1">
    <citation type="submission" date="2020-06" db="EMBL/GenBank/DDBJ databases">
        <authorList>
            <consortium name="Plant Systems Biology data submission"/>
        </authorList>
    </citation>
    <scope>NUCLEOTIDE SEQUENCE</scope>
    <source>
        <strain evidence="4">D6</strain>
    </source>
</reference>
<dbReference type="Proteomes" id="UP001153069">
    <property type="component" value="Unassembled WGS sequence"/>
</dbReference>
<feature type="domain" description="PDZ" evidence="3">
    <location>
        <begin position="145"/>
        <end position="215"/>
    </location>
</feature>
<feature type="compositionally biased region" description="Low complexity" evidence="1">
    <location>
        <begin position="12"/>
        <end position="31"/>
    </location>
</feature>
<dbReference type="EMBL" id="CAICTM010001883">
    <property type="protein sequence ID" value="CAB9526775.1"/>
    <property type="molecule type" value="Genomic_DNA"/>
</dbReference>
<keyword evidence="2" id="KW-0812">Transmembrane</keyword>
<keyword evidence="2" id="KW-0472">Membrane</keyword>
<evidence type="ECO:0000313" key="5">
    <source>
        <dbReference type="Proteomes" id="UP001153069"/>
    </source>
</evidence>
<evidence type="ECO:0000313" key="4">
    <source>
        <dbReference type="EMBL" id="CAB9526775.1"/>
    </source>
</evidence>
<name>A0A9N8EXX5_9STRA</name>
<dbReference type="AlphaFoldDB" id="A0A9N8EXX5"/>
<accession>A0A9N8EXX5</accession>
<dbReference type="SUPFAM" id="SSF50156">
    <property type="entry name" value="PDZ domain-like"/>
    <property type="match status" value="2"/>
</dbReference>
<dbReference type="InterPro" id="IPR036034">
    <property type="entry name" value="PDZ_sf"/>
</dbReference>
<keyword evidence="2" id="KW-1133">Transmembrane helix</keyword>
<sequence>MTEEVEVDIETGADTPAEEAPAADAPAPEAGVQATVQEVPEPEPVKLVIATVTKPSRESLVGLGVVDRPGLLGKTVPVINTIKEGSLCAGSDLEVGMHLYSINGVACKGRDDATAMLKVCEGSITIKAGPPGLIWATVVKESADQKVGLHMERHKNSRRVIVGSVKGLFAETELKDGMTIVQINEQDIEGRPMSEVLAMVTEAEGKITVMAQAPQDLSEKILGHPPPEGLGGGQWGSTSYVGAQTGAFAIISLITVVGWAIILLLLPSDWMDVYMVDGKLYTPSGEFFKSATKHNFEVRKSEHCTEKVKGVWGTTTYLGPKTWSCAIMATPTFFIGTVFILLLLPMDERDVYLANGNLYSPSGKFLKTATNRNFTLRKSQHLQH</sequence>
<evidence type="ECO:0000259" key="3">
    <source>
        <dbReference type="SMART" id="SM00228"/>
    </source>
</evidence>
<feature type="region of interest" description="Disordered" evidence="1">
    <location>
        <begin position="1"/>
        <end position="31"/>
    </location>
</feature>